<proteinExistence type="predicted"/>
<reference evidence="1" key="2">
    <citation type="submission" date="2019-02" db="EMBL/GenBank/DDBJ databases">
        <authorList>
            <person name="Chen S.-C."/>
            <person name="Chien H.-H."/>
            <person name="Lai M.-C."/>
        </authorList>
    </citation>
    <scope>NUCLEOTIDE SEQUENCE</scope>
    <source>
        <strain evidence="1">N2F9704</strain>
    </source>
</reference>
<keyword evidence="2" id="KW-1185">Reference proteome</keyword>
<organism evidence="1 2">
    <name type="scientific">Methanofollis aquaemaris</name>
    <dbReference type="NCBI Taxonomy" id="126734"/>
    <lineage>
        <taxon>Archaea</taxon>
        <taxon>Methanobacteriati</taxon>
        <taxon>Methanobacteriota</taxon>
        <taxon>Stenosarchaea group</taxon>
        <taxon>Methanomicrobia</taxon>
        <taxon>Methanomicrobiales</taxon>
        <taxon>Methanomicrobiaceae</taxon>
        <taxon>Methanofollis</taxon>
    </lineage>
</organism>
<name>A0A8A3S5U3_9EURY</name>
<evidence type="ECO:0000313" key="2">
    <source>
        <dbReference type="Proteomes" id="UP001042704"/>
    </source>
</evidence>
<gene>
    <name evidence="1" type="ORF">RJ40_07900</name>
</gene>
<dbReference type="RefSeq" id="WP_265580321.1">
    <property type="nucleotide sequence ID" value="NZ_CP036172.1"/>
</dbReference>
<dbReference type="KEGG" id="maqe:RJ40_07900"/>
<dbReference type="Proteomes" id="UP001042704">
    <property type="component" value="Chromosome"/>
</dbReference>
<evidence type="ECO:0008006" key="3">
    <source>
        <dbReference type="Google" id="ProtNLM"/>
    </source>
</evidence>
<accession>A0A8A3S5U3</accession>
<protein>
    <recommendedName>
        <fullName evidence="3">Lipoprotein</fullName>
    </recommendedName>
</protein>
<dbReference type="AlphaFoldDB" id="A0A8A3S5U3"/>
<dbReference type="EMBL" id="CP036172">
    <property type="protein sequence ID" value="QSZ67432.1"/>
    <property type="molecule type" value="Genomic_DNA"/>
</dbReference>
<dbReference type="PROSITE" id="PS51257">
    <property type="entry name" value="PROKAR_LIPOPROTEIN"/>
    <property type="match status" value="1"/>
</dbReference>
<dbReference type="GeneID" id="76424276"/>
<sequence>MHKLRPQLWFALLIVFSIIIGGCIGNESDNDATQNGVQGQNEEKMISHPIFEWEGATEIVLTNMSRDDEIPAKIADTYDLDGMPETIERYDLVRFGSFNLDSEKTNAVEITIHGDEYEMTLDKMGPEKSDGALSYVGEIGDEINSSSYFEIKDDQVSGMIVLPEEIILIESLKSKENSASPDAPLHLVLSTDNIDLSSRAGYAEMG</sequence>
<reference evidence="1" key="1">
    <citation type="journal article" date="2001" name="Int. J. Syst. Evol. Microbiol.">
        <title>Methanofollis aquaemaris sp. nov., a methanogen isolated from an aquaculture fish pond.</title>
        <authorList>
            <person name="Lai M.C."/>
            <person name="Chen S.C."/>
        </authorList>
    </citation>
    <scope>NUCLEOTIDE SEQUENCE</scope>
    <source>
        <strain evidence="1">N2F9704</strain>
    </source>
</reference>
<evidence type="ECO:0000313" key="1">
    <source>
        <dbReference type="EMBL" id="QSZ67432.1"/>
    </source>
</evidence>